<reference evidence="2 3" key="1">
    <citation type="submission" date="2016-08" db="EMBL/GenBank/DDBJ databases">
        <title>Characterization and recognition of Brachyspira hampsonii sp. nov., a novel intestinal spirochete that is pathogenic to pigs.</title>
        <authorList>
            <person name="Mirajkar N."/>
            <person name="La T."/>
            <person name="Phillips N."/>
            <person name="Hampson D."/>
            <person name="Gebhart C."/>
        </authorList>
    </citation>
    <scope>NUCLEOTIDE SEQUENCE [LARGE SCALE GENOMIC DNA]</scope>
    <source>
        <strain evidence="2 3">P280/1</strain>
    </source>
</reference>
<evidence type="ECO:0000313" key="2">
    <source>
        <dbReference type="EMBL" id="OEJ15422.1"/>
    </source>
</evidence>
<protein>
    <submittedName>
        <fullName evidence="2">Uncharacterized protein</fullName>
    </submittedName>
</protein>
<proteinExistence type="predicted"/>
<evidence type="ECO:0000256" key="1">
    <source>
        <dbReference type="SAM" id="MobiDB-lite"/>
    </source>
</evidence>
<name>A0A1E5NGZ1_9SPIR</name>
<dbReference type="RefSeq" id="WP_069725973.1">
    <property type="nucleotide sequence ID" value="NZ_MDCO01000006.1"/>
</dbReference>
<organism evidence="2 3">
    <name type="scientific">Brachyspira hampsonii</name>
    <dbReference type="NCBI Taxonomy" id="1287055"/>
    <lineage>
        <taxon>Bacteria</taxon>
        <taxon>Pseudomonadati</taxon>
        <taxon>Spirochaetota</taxon>
        <taxon>Spirochaetia</taxon>
        <taxon>Brachyspirales</taxon>
        <taxon>Brachyspiraceae</taxon>
        <taxon>Brachyspira</taxon>
    </lineage>
</organism>
<feature type="compositionally biased region" description="Polar residues" evidence="1">
    <location>
        <begin position="56"/>
        <end position="69"/>
    </location>
</feature>
<feature type="region of interest" description="Disordered" evidence="1">
    <location>
        <begin position="47"/>
        <end position="69"/>
    </location>
</feature>
<comment type="caution">
    <text evidence="2">The sequence shown here is derived from an EMBL/GenBank/DDBJ whole genome shotgun (WGS) entry which is preliminary data.</text>
</comment>
<accession>A0A1E5NGZ1</accession>
<sequence>MGQYSVNDKMLEQQRKTTKKQVCNFALLEYKQKLLKMIEKEKKAAEKSSQKLREILSNNPSKSQRTSATARCDTKWEHIRYLELQIELLDELLEENKKS</sequence>
<dbReference type="Proteomes" id="UP000095247">
    <property type="component" value="Unassembled WGS sequence"/>
</dbReference>
<gene>
    <name evidence="2" type="ORF">BFL38_14120</name>
</gene>
<dbReference type="AlphaFoldDB" id="A0A1E5NGZ1"/>
<evidence type="ECO:0000313" key="3">
    <source>
        <dbReference type="Proteomes" id="UP000095247"/>
    </source>
</evidence>
<dbReference type="EMBL" id="MDCO01000006">
    <property type="protein sequence ID" value="OEJ15422.1"/>
    <property type="molecule type" value="Genomic_DNA"/>
</dbReference>